<accession>A0A0A9EDR8</accession>
<proteinExistence type="predicted"/>
<protein>
    <submittedName>
        <fullName evidence="1">Uncharacterized protein</fullName>
    </submittedName>
</protein>
<dbReference type="EMBL" id="GBRH01198966">
    <property type="protein sequence ID" value="JAD98929.1"/>
    <property type="molecule type" value="Transcribed_RNA"/>
</dbReference>
<organism evidence="1">
    <name type="scientific">Arundo donax</name>
    <name type="common">Giant reed</name>
    <name type="synonym">Donax arundinaceus</name>
    <dbReference type="NCBI Taxonomy" id="35708"/>
    <lineage>
        <taxon>Eukaryota</taxon>
        <taxon>Viridiplantae</taxon>
        <taxon>Streptophyta</taxon>
        <taxon>Embryophyta</taxon>
        <taxon>Tracheophyta</taxon>
        <taxon>Spermatophyta</taxon>
        <taxon>Magnoliopsida</taxon>
        <taxon>Liliopsida</taxon>
        <taxon>Poales</taxon>
        <taxon>Poaceae</taxon>
        <taxon>PACMAD clade</taxon>
        <taxon>Arundinoideae</taxon>
        <taxon>Arundineae</taxon>
        <taxon>Arundo</taxon>
    </lineage>
</organism>
<name>A0A0A9EDR8_ARUDO</name>
<reference evidence="1" key="1">
    <citation type="submission" date="2014-09" db="EMBL/GenBank/DDBJ databases">
        <authorList>
            <person name="Magalhaes I.L.F."/>
            <person name="Oliveira U."/>
            <person name="Santos F.R."/>
            <person name="Vidigal T.H.D.A."/>
            <person name="Brescovit A.D."/>
            <person name="Santos A.J."/>
        </authorList>
    </citation>
    <scope>NUCLEOTIDE SEQUENCE</scope>
    <source>
        <tissue evidence="1">Shoot tissue taken approximately 20 cm above the soil surface</tissue>
    </source>
</reference>
<sequence length="18" mass="2103">MTIHAANVQIDHFHILEN</sequence>
<dbReference type="AlphaFoldDB" id="A0A0A9EDR8"/>
<reference evidence="1" key="2">
    <citation type="journal article" date="2015" name="Data Brief">
        <title>Shoot transcriptome of the giant reed, Arundo donax.</title>
        <authorList>
            <person name="Barrero R.A."/>
            <person name="Guerrero F.D."/>
            <person name="Moolhuijzen P."/>
            <person name="Goolsby J.A."/>
            <person name="Tidwell J."/>
            <person name="Bellgard S.E."/>
            <person name="Bellgard M.I."/>
        </authorList>
    </citation>
    <scope>NUCLEOTIDE SEQUENCE</scope>
    <source>
        <tissue evidence="1">Shoot tissue taken approximately 20 cm above the soil surface</tissue>
    </source>
</reference>
<evidence type="ECO:0000313" key="1">
    <source>
        <dbReference type="EMBL" id="JAD98929.1"/>
    </source>
</evidence>